<keyword evidence="1" id="KW-0175">Coiled coil</keyword>
<dbReference type="RefSeq" id="WP_093392218.1">
    <property type="nucleotide sequence ID" value="NZ_LT629736.1"/>
</dbReference>
<reference evidence="3" key="1">
    <citation type="submission" date="2016-10" db="EMBL/GenBank/DDBJ databases">
        <authorList>
            <person name="Varghese N."/>
            <person name="Submissions S."/>
        </authorList>
    </citation>
    <scope>NUCLEOTIDE SEQUENCE [LARGE SCALE GENOMIC DNA]</scope>
    <source>
        <strain evidence="3">NRRL B-51270</strain>
    </source>
</reference>
<evidence type="ECO:0000313" key="3">
    <source>
        <dbReference type="Proteomes" id="UP000243207"/>
    </source>
</evidence>
<dbReference type="STRING" id="487184.SAMN05216421_1112"/>
<feature type="coiled-coil region" evidence="1">
    <location>
        <begin position="488"/>
        <end position="539"/>
    </location>
</feature>
<sequence>MTTKTQIIIEGINKAGRAFTDANKQLLNLDSAAKKAGAAIAGALSVGVVSAWVKESINAADESRKLAQAAGLTTEAFTGLSFAAGQSGLNAQQLTNSMSRLSQVVQQAAEGSDRQATLFRSMGISIKDAEGNLRSSEAILGVIADRFQSMPDGIEKSALAAELFGRNLGGKMIPLLNGGAEGIKALTDQAERLGLVISDEQAKASEEFNDNLSVLGGVSRGAANTIAGEVLPTLNELSGLMIDLSEDGDNARSVADALGAGLKLLASIAIGVATAFGMVGRAIGGAAAAAALAAQGEFSAAADVLRNVVADNEEALASSSERIRKLWDGTYAEVGAGAAQASGDLRELNESMVENAERAHQAMSDSYKNLVRDAKAALRELVSDEKSAQRDIAKLREERLAIESRYAEAIAKFNGAGAGGPSYSQAQDLKLSARQALQRGDIETAQKQAQAALKILEQLSDAGENTYGFEGFAKELQRIELGANAIEQSNADKKIEGIKSQMESLQAKITELEKIDIKIELPESEKQNLINQMEELRKKLGKPISIRAEIAGASGSTGSDIPGFATGGSIRGPGTGTSDSMLIRASNGEYMIKAAAVRKYGVNLLDQINGMRLPKFADGGLVGNIQPASSGTPLNLSLEGQTFSLNGDSGTIEDLARVVRSAKLKRR</sequence>
<proteinExistence type="predicted"/>
<name>A0A1H1QDT2_9GAMM</name>
<dbReference type="AlphaFoldDB" id="A0A1H1QDT2"/>
<evidence type="ECO:0000313" key="2">
    <source>
        <dbReference type="EMBL" id="SDS21463.1"/>
    </source>
</evidence>
<keyword evidence="3" id="KW-1185">Reference proteome</keyword>
<protein>
    <recommendedName>
        <fullName evidence="4">Tape measure domain-containing protein</fullName>
    </recommendedName>
</protein>
<gene>
    <name evidence="2" type="ORF">SAMN05216421_1112</name>
</gene>
<evidence type="ECO:0008006" key="4">
    <source>
        <dbReference type="Google" id="ProtNLM"/>
    </source>
</evidence>
<dbReference type="OrthoDB" id="79849at2"/>
<accession>A0A1H1QDT2</accession>
<organism evidence="2 3">
    <name type="scientific">Halopseudomonas xinjiangensis</name>
    <dbReference type="NCBI Taxonomy" id="487184"/>
    <lineage>
        <taxon>Bacteria</taxon>
        <taxon>Pseudomonadati</taxon>
        <taxon>Pseudomonadota</taxon>
        <taxon>Gammaproteobacteria</taxon>
        <taxon>Pseudomonadales</taxon>
        <taxon>Pseudomonadaceae</taxon>
        <taxon>Halopseudomonas</taxon>
    </lineage>
</organism>
<evidence type="ECO:0000256" key="1">
    <source>
        <dbReference type="SAM" id="Coils"/>
    </source>
</evidence>
<feature type="coiled-coil region" evidence="1">
    <location>
        <begin position="353"/>
        <end position="412"/>
    </location>
</feature>
<dbReference type="Proteomes" id="UP000243207">
    <property type="component" value="Chromosome I"/>
</dbReference>
<dbReference type="EMBL" id="LT629736">
    <property type="protein sequence ID" value="SDS21463.1"/>
    <property type="molecule type" value="Genomic_DNA"/>
</dbReference>